<evidence type="ECO:0000313" key="5">
    <source>
        <dbReference type="Proteomes" id="UP000277300"/>
    </source>
</evidence>
<comment type="caution">
    <text evidence="4">The sequence shown here is derived from an EMBL/GenBank/DDBJ whole genome shotgun (WGS) entry which is preliminary data.</text>
</comment>
<feature type="region of interest" description="Disordered" evidence="1">
    <location>
        <begin position="228"/>
        <end position="251"/>
    </location>
</feature>
<name>A0A3F2RZW1_9STRA</name>
<protein>
    <recommendedName>
        <fullName evidence="7">Chitin-binding type-4 domain-containing protein</fullName>
    </recommendedName>
</protein>
<sequence>MTPFKCVLASVLVAAAVDGHGYMTNPKVTFTASAGDPTQYIGTIQASDSGFSGKFDDIIEKNVAAFTEAFGSSSYTSLKEFFNDKATVTNDNCTGSFSNNAPAQMPYDRDACMGSSVLTFYWMALHSSTWQVYVNCAPLEKTASAGATSKYAVGGSNPSNTVTTTDAPSSATAIPTVTSATQTTPMPMTTSAPSTTSVPSTTHAPPSTADGSDCGSYGMADSKSECGSYGMADSESKYGSNDKAGKGSDDAQYYTWSKTDVDFSTFQGSMDAGKVEPQ</sequence>
<dbReference type="EMBL" id="MBAD02000681">
    <property type="protein sequence ID" value="RLN64204.1"/>
    <property type="molecule type" value="Genomic_DNA"/>
</dbReference>
<keyword evidence="2" id="KW-0732">Signal</keyword>
<proteinExistence type="predicted"/>
<evidence type="ECO:0000313" key="4">
    <source>
        <dbReference type="EMBL" id="RLN67455.1"/>
    </source>
</evidence>
<evidence type="ECO:0008006" key="7">
    <source>
        <dbReference type="Google" id="ProtNLM"/>
    </source>
</evidence>
<evidence type="ECO:0000256" key="1">
    <source>
        <dbReference type="SAM" id="MobiDB-lite"/>
    </source>
</evidence>
<organism evidence="4 5">
    <name type="scientific">Phytophthora kernoviae</name>
    <dbReference type="NCBI Taxonomy" id="325452"/>
    <lineage>
        <taxon>Eukaryota</taxon>
        <taxon>Sar</taxon>
        <taxon>Stramenopiles</taxon>
        <taxon>Oomycota</taxon>
        <taxon>Peronosporomycetes</taxon>
        <taxon>Peronosporales</taxon>
        <taxon>Peronosporaceae</taxon>
        <taxon>Phytophthora</taxon>
    </lineage>
</organism>
<accession>A0A3F2RZW1</accession>
<feature type="compositionally biased region" description="Low complexity" evidence="1">
    <location>
        <begin position="178"/>
        <end position="209"/>
    </location>
</feature>
<feature type="chain" id="PRO_5036082325" description="Chitin-binding type-4 domain-containing protein" evidence="2">
    <location>
        <begin position="20"/>
        <end position="278"/>
    </location>
</feature>
<feature type="region of interest" description="Disordered" evidence="1">
    <location>
        <begin position="149"/>
        <end position="216"/>
    </location>
</feature>
<reference evidence="5 6" key="1">
    <citation type="submission" date="2018-07" db="EMBL/GenBank/DDBJ databases">
        <title>Genome sequencing of oomycete isolates from Chile give support for New Zealand origin for Phytophthora kernoviae and make available the first Nothophytophthora sp. genome.</title>
        <authorList>
            <person name="Studholme D.J."/>
            <person name="Sanfuentes E."/>
            <person name="Panda P."/>
            <person name="Hill R."/>
            <person name="Sambles C."/>
            <person name="Grant M."/>
            <person name="Williams N.M."/>
            <person name="Mcdougal R.L."/>
        </authorList>
    </citation>
    <scope>NUCLEOTIDE SEQUENCE [LARGE SCALE GENOMIC DNA]</scope>
    <source>
        <strain evidence="4">Chile6</strain>
        <strain evidence="3">Chile7</strain>
    </source>
</reference>
<dbReference type="Proteomes" id="UP000284657">
    <property type="component" value="Unassembled WGS sequence"/>
</dbReference>
<evidence type="ECO:0000313" key="3">
    <source>
        <dbReference type="EMBL" id="RLN64204.1"/>
    </source>
</evidence>
<dbReference type="AlphaFoldDB" id="A0A3F2RZW1"/>
<feature type="compositionally biased region" description="Polar residues" evidence="1">
    <location>
        <begin position="156"/>
        <end position="177"/>
    </location>
</feature>
<evidence type="ECO:0000313" key="6">
    <source>
        <dbReference type="Proteomes" id="UP000284657"/>
    </source>
</evidence>
<gene>
    <name evidence="3" type="ORF">BBJ29_000360</name>
    <name evidence="4" type="ORF">BBP00_00001578</name>
</gene>
<dbReference type="Proteomes" id="UP000277300">
    <property type="component" value="Unassembled WGS sequence"/>
</dbReference>
<dbReference type="EMBL" id="MBDO02000023">
    <property type="protein sequence ID" value="RLN67455.1"/>
    <property type="molecule type" value="Genomic_DNA"/>
</dbReference>
<evidence type="ECO:0000256" key="2">
    <source>
        <dbReference type="SAM" id="SignalP"/>
    </source>
</evidence>
<dbReference type="OrthoDB" id="114099at2759"/>
<feature type="signal peptide" evidence="2">
    <location>
        <begin position="1"/>
        <end position="19"/>
    </location>
</feature>